<feature type="transmembrane region" description="Helical" evidence="6">
    <location>
        <begin position="208"/>
        <end position="234"/>
    </location>
</feature>
<organism evidence="7 8">
    <name type="scientific">Acidovorax soli</name>
    <dbReference type="NCBI Taxonomy" id="592050"/>
    <lineage>
        <taxon>Bacteria</taxon>
        <taxon>Pseudomonadati</taxon>
        <taxon>Pseudomonadota</taxon>
        <taxon>Betaproteobacteria</taxon>
        <taxon>Burkholderiales</taxon>
        <taxon>Comamonadaceae</taxon>
        <taxon>Acidovorax</taxon>
    </lineage>
</organism>
<feature type="transmembrane region" description="Helical" evidence="6">
    <location>
        <begin position="56"/>
        <end position="78"/>
    </location>
</feature>
<evidence type="ECO:0000256" key="5">
    <source>
        <dbReference type="ARBA" id="ARBA00023136"/>
    </source>
</evidence>
<dbReference type="CDD" id="cd06581">
    <property type="entry name" value="TM_PBP1_LivM_like"/>
    <property type="match status" value="1"/>
</dbReference>
<keyword evidence="8" id="KW-1185">Reference proteome</keyword>
<keyword evidence="3 6" id="KW-0812">Transmembrane</keyword>
<dbReference type="RefSeq" id="WP_184855535.1">
    <property type="nucleotide sequence ID" value="NZ_JACHLK010000001.1"/>
</dbReference>
<dbReference type="PANTHER" id="PTHR30482">
    <property type="entry name" value="HIGH-AFFINITY BRANCHED-CHAIN AMINO ACID TRANSPORT SYSTEM PERMEASE"/>
    <property type="match status" value="1"/>
</dbReference>
<evidence type="ECO:0000313" key="8">
    <source>
        <dbReference type="Proteomes" id="UP000575083"/>
    </source>
</evidence>
<dbReference type="Proteomes" id="UP000575083">
    <property type="component" value="Unassembled WGS sequence"/>
</dbReference>
<reference evidence="7 8" key="1">
    <citation type="submission" date="2020-08" db="EMBL/GenBank/DDBJ databases">
        <title>Functional genomics of gut bacteria from endangered species of beetles.</title>
        <authorList>
            <person name="Carlos-Shanley C."/>
        </authorList>
    </citation>
    <scope>NUCLEOTIDE SEQUENCE [LARGE SCALE GENOMIC DNA]</scope>
    <source>
        <strain evidence="7 8">S00198</strain>
    </source>
</reference>
<keyword evidence="5 6" id="KW-0472">Membrane</keyword>
<dbReference type="EMBL" id="JACHLK010000001">
    <property type="protein sequence ID" value="MBB6558143.1"/>
    <property type="molecule type" value="Genomic_DNA"/>
</dbReference>
<comment type="subcellular location">
    <subcellularLocation>
        <location evidence="1">Cell membrane</location>
        <topology evidence="1">Multi-pass membrane protein</topology>
    </subcellularLocation>
</comment>
<feature type="transmembrane region" description="Helical" evidence="6">
    <location>
        <begin position="168"/>
        <end position="187"/>
    </location>
</feature>
<name>A0A7X0PA68_9BURK</name>
<protein>
    <submittedName>
        <fullName evidence="7">Branched-chain amino acid transport system permease protein</fullName>
    </submittedName>
</protein>
<dbReference type="GO" id="GO:0005886">
    <property type="term" value="C:plasma membrane"/>
    <property type="evidence" value="ECO:0007669"/>
    <property type="project" value="UniProtKB-SubCell"/>
</dbReference>
<dbReference type="GO" id="GO:0015658">
    <property type="term" value="F:branched-chain amino acid transmembrane transporter activity"/>
    <property type="evidence" value="ECO:0007669"/>
    <property type="project" value="InterPro"/>
</dbReference>
<evidence type="ECO:0000256" key="3">
    <source>
        <dbReference type="ARBA" id="ARBA00022692"/>
    </source>
</evidence>
<evidence type="ECO:0000256" key="2">
    <source>
        <dbReference type="ARBA" id="ARBA00022475"/>
    </source>
</evidence>
<proteinExistence type="predicted"/>
<accession>A0A7X0PA68</accession>
<feature type="transmembrane region" description="Helical" evidence="6">
    <location>
        <begin position="90"/>
        <end position="112"/>
    </location>
</feature>
<evidence type="ECO:0000313" key="7">
    <source>
        <dbReference type="EMBL" id="MBB6558143.1"/>
    </source>
</evidence>
<dbReference type="InterPro" id="IPR043428">
    <property type="entry name" value="LivM-like"/>
</dbReference>
<keyword evidence="4 6" id="KW-1133">Transmembrane helix</keyword>
<dbReference type="AlphaFoldDB" id="A0A7X0PA68"/>
<dbReference type="PANTHER" id="PTHR30482:SF17">
    <property type="entry name" value="ABC TRANSPORTER ATP-BINDING PROTEIN"/>
    <property type="match status" value="1"/>
</dbReference>
<feature type="transmembrane region" description="Helical" evidence="6">
    <location>
        <begin position="288"/>
        <end position="306"/>
    </location>
</feature>
<gene>
    <name evidence="7" type="ORF">HNP48_000807</name>
</gene>
<evidence type="ECO:0000256" key="6">
    <source>
        <dbReference type="SAM" id="Phobius"/>
    </source>
</evidence>
<evidence type="ECO:0000256" key="4">
    <source>
        <dbReference type="ARBA" id="ARBA00022989"/>
    </source>
</evidence>
<sequence>MNGAPPNVLLQARRMRPWEPVLWLLAFAAPLALPSHALIINEIAIVALFAISLDLILGYTGIVSLGHAAFFGMGGYAAALFAKHVMPDPLVGLAVGIAAATVLGAVASLTIMRGTDLTRLMVTLGVGLIMLELANKLDWLTGGADGLQGVVMGPVLGKFEFDLYGRTAAWYSMSVLLVMFLLARRVVQSPFGATLKAIRDNRLRAMAIGIPVTAKLAQVYTLAAALAGAAGALLTQTTGFASLDLFEFHRSADVMLILVIGGVGWLYGGVIGAIGFKLLQDLISAVTPQYWTFWIGLFLVVLVLVGRERLIRPWTWFGGRKA</sequence>
<dbReference type="InterPro" id="IPR001851">
    <property type="entry name" value="ABC_transp_permease"/>
</dbReference>
<comment type="caution">
    <text evidence="7">The sequence shown here is derived from an EMBL/GenBank/DDBJ whole genome shotgun (WGS) entry which is preliminary data.</text>
</comment>
<feature type="transmembrane region" description="Helical" evidence="6">
    <location>
        <begin position="254"/>
        <end position="276"/>
    </location>
</feature>
<evidence type="ECO:0000256" key="1">
    <source>
        <dbReference type="ARBA" id="ARBA00004651"/>
    </source>
</evidence>
<keyword evidence="2" id="KW-1003">Cell membrane</keyword>
<feature type="transmembrane region" description="Helical" evidence="6">
    <location>
        <begin position="21"/>
        <end position="50"/>
    </location>
</feature>
<dbReference type="Pfam" id="PF02653">
    <property type="entry name" value="BPD_transp_2"/>
    <property type="match status" value="1"/>
</dbReference>